<evidence type="ECO:0000313" key="3">
    <source>
        <dbReference type="EMBL" id="TWI81689.1"/>
    </source>
</evidence>
<dbReference type="PANTHER" id="PTHR34406:SF1">
    <property type="entry name" value="PROTEIN YCEI"/>
    <property type="match status" value="1"/>
</dbReference>
<dbReference type="EMBL" id="VLLE01000004">
    <property type="protein sequence ID" value="TWI81689.1"/>
    <property type="molecule type" value="Genomic_DNA"/>
</dbReference>
<dbReference type="Proteomes" id="UP000316167">
    <property type="component" value="Unassembled WGS sequence"/>
</dbReference>
<dbReference type="PANTHER" id="PTHR34406">
    <property type="entry name" value="PROTEIN YCEI"/>
    <property type="match status" value="1"/>
</dbReference>
<gene>
    <name evidence="3" type="ORF">IQ13_2708</name>
</gene>
<feature type="signal peptide" evidence="1">
    <location>
        <begin position="1"/>
        <end position="19"/>
    </location>
</feature>
<dbReference type="OrthoDB" id="9811006at2"/>
<dbReference type="Gene3D" id="2.40.128.110">
    <property type="entry name" value="Lipid/polyisoprenoid-binding, YceI-like"/>
    <property type="match status" value="1"/>
</dbReference>
<reference evidence="3 4" key="1">
    <citation type="journal article" date="2015" name="Stand. Genomic Sci.">
        <title>Genomic Encyclopedia of Bacterial and Archaeal Type Strains, Phase III: the genomes of soil and plant-associated and newly described type strains.</title>
        <authorList>
            <person name="Whitman W.B."/>
            <person name="Woyke T."/>
            <person name="Klenk H.P."/>
            <person name="Zhou Y."/>
            <person name="Lilburn T.G."/>
            <person name="Beck B.J."/>
            <person name="De Vos P."/>
            <person name="Vandamme P."/>
            <person name="Eisen J.A."/>
            <person name="Garrity G."/>
            <person name="Hugenholtz P."/>
            <person name="Kyrpides N.C."/>
        </authorList>
    </citation>
    <scope>NUCLEOTIDE SEQUENCE [LARGE SCALE GENOMIC DNA]</scope>
    <source>
        <strain evidence="3 4">CGMCC 1.7271</strain>
    </source>
</reference>
<comment type="caution">
    <text evidence="3">The sequence shown here is derived from an EMBL/GenBank/DDBJ whole genome shotgun (WGS) entry which is preliminary data.</text>
</comment>
<sequence length="210" mass="23104">MKKLLFVLVAGIGVVSLSAFLKKDDAAAQLAPAVQTPTKWTLDKSHSNVKFSVTHMVVAETEGAFKIFDGTVEHSKADWSDAKINFSVDINSINTDNENRDKHLKSDDFFNAEKFPKATFVGKTFKPLGNNKYELVGDLTIRDVTKPVKFDVKFGGIATSTRGDKAGFKATTTINRFDYNLKWDRATEAGGLVVGKDVELTVLVELNKAK</sequence>
<dbReference type="AlphaFoldDB" id="A0A562SKA9"/>
<dbReference type="Pfam" id="PF04264">
    <property type="entry name" value="YceI"/>
    <property type="match status" value="1"/>
</dbReference>
<evidence type="ECO:0000259" key="2">
    <source>
        <dbReference type="SMART" id="SM00867"/>
    </source>
</evidence>
<dbReference type="RefSeq" id="WP_144886873.1">
    <property type="nucleotide sequence ID" value="NZ_VLLE01000004.1"/>
</dbReference>
<feature type="domain" description="Lipid/polyisoprenoid-binding YceI-like" evidence="2">
    <location>
        <begin position="39"/>
        <end position="207"/>
    </location>
</feature>
<keyword evidence="1" id="KW-0732">Signal</keyword>
<keyword evidence="4" id="KW-1185">Reference proteome</keyword>
<name>A0A562SKA9_9BACT</name>
<dbReference type="InterPro" id="IPR007372">
    <property type="entry name" value="Lipid/polyisoprenoid-bd_YceI"/>
</dbReference>
<feature type="chain" id="PRO_5021795447" evidence="1">
    <location>
        <begin position="20"/>
        <end position="210"/>
    </location>
</feature>
<organism evidence="3 4">
    <name type="scientific">Lacibacter cauensis</name>
    <dbReference type="NCBI Taxonomy" id="510947"/>
    <lineage>
        <taxon>Bacteria</taxon>
        <taxon>Pseudomonadati</taxon>
        <taxon>Bacteroidota</taxon>
        <taxon>Chitinophagia</taxon>
        <taxon>Chitinophagales</taxon>
        <taxon>Chitinophagaceae</taxon>
        <taxon>Lacibacter</taxon>
    </lineage>
</organism>
<accession>A0A562SKA9</accession>
<evidence type="ECO:0000256" key="1">
    <source>
        <dbReference type="SAM" id="SignalP"/>
    </source>
</evidence>
<dbReference type="SUPFAM" id="SSF101874">
    <property type="entry name" value="YceI-like"/>
    <property type="match status" value="1"/>
</dbReference>
<dbReference type="SMART" id="SM00867">
    <property type="entry name" value="YceI"/>
    <property type="match status" value="1"/>
</dbReference>
<dbReference type="InterPro" id="IPR036761">
    <property type="entry name" value="TTHA0802/YceI-like_sf"/>
</dbReference>
<proteinExistence type="predicted"/>
<protein>
    <submittedName>
        <fullName evidence="3">Polyisoprenoid-binding protein YceI</fullName>
    </submittedName>
</protein>
<evidence type="ECO:0000313" key="4">
    <source>
        <dbReference type="Proteomes" id="UP000316167"/>
    </source>
</evidence>